<dbReference type="Gene3D" id="3.30.2010.10">
    <property type="entry name" value="Metalloproteases ('zincins'), catalytic domain"/>
    <property type="match status" value="1"/>
</dbReference>
<protein>
    <submittedName>
        <fullName evidence="2">M48 family metallopeptidase</fullName>
    </submittedName>
</protein>
<dbReference type="CDD" id="cd07344">
    <property type="entry name" value="M48_yhfN_like"/>
    <property type="match status" value="1"/>
</dbReference>
<dbReference type="RefSeq" id="WP_167181626.1">
    <property type="nucleotide sequence ID" value="NZ_JAAONZ010000002.1"/>
</dbReference>
<sequence>MPLFLKKRQNLTPPQPKARMIAVDDPGHLGFDYTIRLSRRQSAAIEIRHGKVLVAAPHRTAQRDLKLWVEQKAHWIRSKLKQQAQRQAQIPTPQFSEGETWPWLGHPMTLSIRQGKQLGAQHHGQSLFISLSPRSRKPAADQIKTALQSWYQQQALTLLETKTQSTCARLQQLGYSVQHTRTQLRRTKSKWGHCTRQGVIQYNWLIAQAPEWVVDYLVVHECCHLVHHNHSRTYWNLVATLYPDYALARQWLNQHGHTLTL</sequence>
<proteinExistence type="predicted"/>
<dbReference type="EMBL" id="JAAONZ010000002">
    <property type="protein sequence ID" value="NHO64511.1"/>
    <property type="molecule type" value="Genomic_DNA"/>
</dbReference>
<keyword evidence="3" id="KW-1185">Reference proteome</keyword>
<dbReference type="Pfam" id="PF01863">
    <property type="entry name" value="YgjP-like"/>
    <property type="match status" value="1"/>
</dbReference>
<accession>A0A9E5JU20</accession>
<organism evidence="2 3">
    <name type="scientific">Pseudomaricurvus hydrocarbonicus</name>
    <dbReference type="NCBI Taxonomy" id="1470433"/>
    <lineage>
        <taxon>Bacteria</taxon>
        <taxon>Pseudomonadati</taxon>
        <taxon>Pseudomonadota</taxon>
        <taxon>Gammaproteobacteria</taxon>
        <taxon>Cellvibrionales</taxon>
        <taxon>Cellvibrionaceae</taxon>
        <taxon>Pseudomaricurvus</taxon>
    </lineage>
</organism>
<dbReference type="InterPro" id="IPR002725">
    <property type="entry name" value="YgjP-like_metallopeptidase"/>
</dbReference>
<gene>
    <name evidence="2" type="ORF">G8770_02990</name>
</gene>
<dbReference type="PANTHER" id="PTHR30399:SF1">
    <property type="entry name" value="UTP PYROPHOSPHATASE"/>
    <property type="match status" value="1"/>
</dbReference>
<evidence type="ECO:0000259" key="1">
    <source>
        <dbReference type="Pfam" id="PF01863"/>
    </source>
</evidence>
<feature type="domain" description="YgjP-like metallopeptidase" evidence="1">
    <location>
        <begin position="43"/>
        <end position="255"/>
    </location>
</feature>
<dbReference type="InterPro" id="IPR053136">
    <property type="entry name" value="UTP_pyrophosphatase-like"/>
</dbReference>
<evidence type="ECO:0000313" key="3">
    <source>
        <dbReference type="Proteomes" id="UP000787472"/>
    </source>
</evidence>
<name>A0A9E5JU20_9GAMM</name>
<dbReference type="PANTHER" id="PTHR30399">
    <property type="entry name" value="UNCHARACTERIZED PROTEIN YGJP"/>
    <property type="match status" value="1"/>
</dbReference>
<reference evidence="2" key="1">
    <citation type="submission" date="2020-03" db="EMBL/GenBank/DDBJ databases">
        <authorList>
            <person name="Guo F."/>
        </authorList>
    </citation>
    <scope>NUCLEOTIDE SEQUENCE</scope>
    <source>
        <strain evidence="2">JCM 30134</strain>
    </source>
</reference>
<comment type="caution">
    <text evidence="2">The sequence shown here is derived from an EMBL/GenBank/DDBJ whole genome shotgun (WGS) entry which is preliminary data.</text>
</comment>
<dbReference type="Proteomes" id="UP000787472">
    <property type="component" value="Unassembled WGS sequence"/>
</dbReference>
<dbReference type="AlphaFoldDB" id="A0A9E5JU20"/>
<evidence type="ECO:0000313" key="2">
    <source>
        <dbReference type="EMBL" id="NHO64511.1"/>
    </source>
</evidence>